<dbReference type="AlphaFoldDB" id="A0A9P1R2T8"/>
<dbReference type="Proteomes" id="UP000045039">
    <property type="component" value="Unassembled WGS sequence"/>
</dbReference>
<organism evidence="1 2">
    <name type="scientific">Pseudomonas aeruginosa</name>
    <dbReference type="NCBI Taxonomy" id="287"/>
    <lineage>
        <taxon>Bacteria</taxon>
        <taxon>Pseudomonadati</taxon>
        <taxon>Pseudomonadota</taxon>
        <taxon>Gammaproteobacteria</taxon>
        <taxon>Pseudomonadales</taxon>
        <taxon>Pseudomonadaceae</taxon>
        <taxon>Pseudomonas</taxon>
    </lineage>
</organism>
<reference evidence="2" key="1">
    <citation type="submission" date="2015-06" db="EMBL/GenBank/DDBJ databases">
        <authorList>
            <person name="Radhakrishnan Rajesh"/>
            <person name="Underwood Anthony"/>
            <person name="Al-Shahib Ali"/>
        </authorList>
    </citation>
    <scope>NUCLEOTIDE SEQUENCE [LARGE SCALE GENOMIC DNA]</scope>
    <source>
        <strain evidence="2">P19_London_7_VIM_2_05_10</strain>
    </source>
</reference>
<accession>A0A9P1R2T8</accession>
<comment type="caution">
    <text evidence="1">The sequence shown here is derived from an EMBL/GenBank/DDBJ whole genome shotgun (WGS) entry which is preliminary data.</text>
</comment>
<sequence length="227" mass="25371">MQEYIESFRRAMDRTSALTRGMSNYPLDIDPALFIDLPAVVSAIAQDFSEFLPHTDVLPGMCFRVARELSYVLFEQGVRHTVTVGDVELVDGFYVGVTVDQLLQDVADGYQLDFKDGRPVGKPIHAHAWITLENGCVIDATVLASQHRKSPSAKELLSFEEAVYYTGKPGTPVIRHIPMMTGLVYHQKVLVALVDGDLQSYCHWAEDYGKLMSRLDLLRLVPALTAR</sequence>
<protein>
    <submittedName>
        <fullName evidence="1">Uncharacterized protein</fullName>
    </submittedName>
</protein>
<evidence type="ECO:0000313" key="2">
    <source>
        <dbReference type="Proteomes" id="UP000045039"/>
    </source>
</evidence>
<dbReference type="RefSeq" id="WP_143978178.1">
    <property type="nucleotide sequence ID" value="NZ_CP045739.1"/>
</dbReference>
<evidence type="ECO:0000313" key="1">
    <source>
        <dbReference type="EMBL" id="CRO39685.1"/>
    </source>
</evidence>
<name>A0A9P1R2T8_PSEAI</name>
<gene>
    <name evidence="1" type="ORF">PAERUG_P19_London_7_VIM_2_05_10_01540</name>
</gene>
<proteinExistence type="predicted"/>
<dbReference type="EMBL" id="CVVU01000077">
    <property type="protein sequence ID" value="CRO39685.1"/>
    <property type="molecule type" value="Genomic_DNA"/>
</dbReference>